<comment type="subcellular location">
    <subcellularLocation>
        <location evidence="2">Cytoplasm</location>
        <location evidence="2">Cytosol</location>
    </subcellularLocation>
    <subcellularLocation>
        <location evidence="1 9">Nucleus</location>
    </subcellularLocation>
</comment>
<evidence type="ECO:0000256" key="9">
    <source>
        <dbReference type="RuleBase" id="RU365050"/>
    </source>
</evidence>
<dbReference type="InterPro" id="IPR010920">
    <property type="entry name" value="LSM_dom_sf"/>
</dbReference>
<keyword evidence="4" id="KW-0963">Cytoplasm</keyword>
<dbReference type="CDD" id="cd01721">
    <property type="entry name" value="Sm_D3"/>
    <property type="match status" value="1"/>
</dbReference>
<dbReference type="SUPFAM" id="SSF50182">
    <property type="entry name" value="Sm-like ribonucleoproteins"/>
    <property type="match status" value="1"/>
</dbReference>
<dbReference type="InterPro" id="IPR011990">
    <property type="entry name" value="TPR-like_helical_dom_sf"/>
</dbReference>
<dbReference type="InterPro" id="IPR047575">
    <property type="entry name" value="Sm"/>
</dbReference>
<accession>A0ABP0P9T8</accession>
<evidence type="ECO:0000256" key="4">
    <source>
        <dbReference type="ARBA" id="ARBA00022490"/>
    </source>
</evidence>
<evidence type="ECO:0000256" key="6">
    <source>
        <dbReference type="ARBA" id="ARBA00023187"/>
    </source>
</evidence>
<evidence type="ECO:0000256" key="7">
    <source>
        <dbReference type="ARBA" id="ARBA00023242"/>
    </source>
</evidence>
<dbReference type="Proteomes" id="UP001642464">
    <property type="component" value="Unassembled WGS sequence"/>
</dbReference>
<keyword evidence="8 9" id="KW-0687">Ribonucleoprotein</keyword>
<dbReference type="GO" id="GO:1990904">
    <property type="term" value="C:ribonucleoprotein complex"/>
    <property type="evidence" value="ECO:0007669"/>
    <property type="project" value="UniProtKB-KW"/>
</dbReference>
<comment type="similarity">
    <text evidence="3 9">Belongs to the snRNP core protein family.</text>
</comment>
<dbReference type="InterPro" id="IPR034099">
    <property type="entry name" value="SmD3"/>
</dbReference>
<keyword evidence="13" id="KW-1185">Reference proteome</keyword>
<organism evidence="12 13">
    <name type="scientific">Durusdinium trenchii</name>
    <dbReference type="NCBI Taxonomy" id="1381693"/>
    <lineage>
        <taxon>Eukaryota</taxon>
        <taxon>Sar</taxon>
        <taxon>Alveolata</taxon>
        <taxon>Dinophyceae</taxon>
        <taxon>Suessiales</taxon>
        <taxon>Symbiodiniaceae</taxon>
        <taxon>Durusdinium</taxon>
    </lineage>
</organism>
<dbReference type="PANTHER" id="PTHR23338">
    <property type="entry name" value="SMALL NUCLEAR RIBONUCLEOPROTEIN SM"/>
    <property type="match status" value="1"/>
</dbReference>
<dbReference type="EMBL" id="CAXAMM010034169">
    <property type="protein sequence ID" value="CAK9072393.1"/>
    <property type="molecule type" value="Genomic_DNA"/>
</dbReference>
<keyword evidence="5 9" id="KW-0507">mRNA processing</keyword>
<evidence type="ECO:0000256" key="5">
    <source>
        <dbReference type="ARBA" id="ARBA00022664"/>
    </source>
</evidence>
<dbReference type="Gene3D" id="2.30.30.100">
    <property type="match status" value="1"/>
</dbReference>
<evidence type="ECO:0000256" key="3">
    <source>
        <dbReference type="ARBA" id="ARBA00008146"/>
    </source>
</evidence>
<dbReference type="Pfam" id="PF01423">
    <property type="entry name" value="LSM"/>
    <property type="match status" value="1"/>
</dbReference>
<feature type="domain" description="Sm" evidence="11">
    <location>
        <begin position="90"/>
        <end position="162"/>
    </location>
</feature>
<evidence type="ECO:0000259" key="11">
    <source>
        <dbReference type="PROSITE" id="PS52002"/>
    </source>
</evidence>
<reference evidence="12 13" key="1">
    <citation type="submission" date="2024-02" db="EMBL/GenBank/DDBJ databases">
        <authorList>
            <person name="Chen Y."/>
            <person name="Shah S."/>
            <person name="Dougan E. K."/>
            <person name="Thang M."/>
            <person name="Chan C."/>
        </authorList>
    </citation>
    <scope>NUCLEOTIDE SEQUENCE [LARGE SCALE GENOMIC DNA]</scope>
</reference>
<keyword evidence="6 9" id="KW-0508">mRNA splicing</keyword>
<feature type="region of interest" description="Disordered" evidence="10">
    <location>
        <begin position="173"/>
        <end position="204"/>
    </location>
</feature>
<dbReference type="InterPro" id="IPR001163">
    <property type="entry name" value="Sm_dom_euk/arc"/>
</dbReference>
<feature type="compositionally biased region" description="Gly residues" evidence="10">
    <location>
        <begin position="175"/>
        <end position="185"/>
    </location>
</feature>
<feature type="compositionally biased region" description="Low complexity" evidence="10">
    <location>
        <begin position="189"/>
        <end position="204"/>
    </location>
</feature>
<dbReference type="InterPro" id="IPR027141">
    <property type="entry name" value="LSm4/Sm_D1/D3"/>
</dbReference>
<sequence>MEIEPAALVTSIKALGRTEAWEQALQRLFDAKENNLELNVITFNCAIGACARAGKSKQAGGKRRTLGESWFVPMSLPSCDTETQKAGLGIPVKLLHEGIGHTVTCELKTGEMYRGHLMNCEDNMNAMLEGVTVTGRDGKVTNLEQVYLRGSQIRYFILPDMLRHAPMFKKKGRGAGRGVYGPGGKGRAKGLAQRARTAAAATRK</sequence>
<evidence type="ECO:0000256" key="8">
    <source>
        <dbReference type="ARBA" id="ARBA00023274"/>
    </source>
</evidence>
<comment type="caution">
    <text evidence="12">The sequence shown here is derived from an EMBL/GenBank/DDBJ whole genome shotgun (WGS) entry which is preliminary data.</text>
</comment>
<proteinExistence type="inferred from homology"/>
<evidence type="ECO:0000256" key="10">
    <source>
        <dbReference type="SAM" id="MobiDB-lite"/>
    </source>
</evidence>
<keyword evidence="7 9" id="KW-0539">Nucleus</keyword>
<dbReference type="SMART" id="SM00651">
    <property type="entry name" value="Sm"/>
    <property type="match status" value="1"/>
</dbReference>
<evidence type="ECO:0000313" key="12">
    <source>
        <dbReference type="EMBL" id="CAK9072393.1"/>
    </source>
</evidence>
<protein>
    <recommendedName>
        <fullName evidence="9">Small nuclear ribonucleoprotein Sm D3</fullName>
        <shortName evidence="9">Sm-D3</shortName>
    </recommendedName>
    <alternativeName>
        <fullName evidence="9">snRNP core protein D3</fullName>
    </alternativeName>
</protein>
<dbReference type="Gene3D" id="1.25.40.10">
    <property type="entry name" value="Tetratricopeptide repeat domain"/>
    <property type="match status" value="1"/>
</dbReference>
<name>A0ABP0P9T8_9DINO</name>
<evidence type="ECO:0000313" key="13">
    <source>
        <dbReference type="Proteomes" id="UP001642464"/>
    </source>
</evidence>
<evidence type="ECO:0000256" key="2">
    <source>
        <dbReference type="ARBA" id="ARBA00004514"/>
    </source>
</evidence>
<evidence type="ECO:0000256" key="1">
    <source>
        <dbReference type="ARBA" id="ARBA00004123"/>
    </source>
</evidence>
<gene>
    <name evidence="12" type="ORF">SCF082_LOCUS35615</name>
</gene>
<dbReference type="PROSITE" id="PS52002">
    <property type="entry name" value="SM"/>
    <property type="match status" value="1"/>
</dbReference>